<proteinExistence type="predicted"/>
<feature type="region of interest" description="Disordered" evidence="1">
    <location>
        <begin position="522"/>
        <end position="546"/>
    </location>
</feature>
<feature type="region of interest" description="Disordered" evidence="1">
    <location>
        <begin position="1"/>
        <end position="144"/>
    </location>
</feature>
<feature type="compositionally biased region" description="Low complexity" evidence="1">
    <location>
        <begin position="799"/>
        <end position="808"/>
    </location>
</feature>
<feature type="compositionally biased region" description="Polar residues" evidence="1">
    <location>
        <begin position="724"/>
        <end position="749"/>
    </location>
</feature>
<name>A0ABP0D7W0_9PEZI</name>
<comment type="caution">
    <text evidence="2">The sequence shown here is derived from an EMBL/GenBank/DDBJ whole genome shotgun (WGS) entry which is preliminary data.</text>
</comment>
<evidence type="ECO:0000313" key="2">
    <source>
        <dbReference type="EMBL" id="CAK7264300.1"/>
    </source>
</evidence>
<evidence type="ECO:0000256" key="1">
    <source>
        <dbReference type="SAM" id="MobiDB-lite"/>
    </source>
</evidence>
<feature type="region of interest" description="Disordered" evidence="1">
    <location>
        <begin position="381"/>
        <end position="418"/>
    </location>
</feature>
<feature type="region of interest" description="Disordered" evidence="1">
    <location>
        <begin position="641"/>
        <end position="689"/>
    </location>
</feature>
<feature type="compositionally biased region" description="Low complexity" evidence="1">
    <location>
        <begin position="204"/>
        <end position="215"/>
    </location>
</feature>
<feature type="region of interest" description="Disordered" evidence="1">
    <location>
        <begin position="202"/>
        <end position="234"/>
    </location>
</feature>
<dbReference type="EMBL" id="CAWUOM010000009">
    <property type="protein sequence ID" value="CAK7264300.1"/>
    <property type="molecule type" value="Genomic_DNA"/>
</dbReference>
<keyword evidence="3" id="KW-1185">Reference proteome</keyword>
<feature type="compositionally biased region" description="Low complexity" evidence="1">
    <location>
        <begin position="90"/>
        <end position="99"/>
    </location>
</feature>
<reference evidence="2 3" key="1">
    <citation type="submission" date="2024-01" db="EMBL/GenBank/DDBJ databases">
        <authorList>
            <person name="Allen C."/>
            <person name="Tagirdzhanova G."/>
        </authorList>
    </citation>
    <scope>NUCLEOTIDE SEQUENCE [LARGE SCALE GENOMIC DNA]</scope>
    <source>
        <strain evidence="2 3">CBS 573.63</strain>
    </source>
</reference>
<protein>
    <submittedName>
        <fullName evidence="2">Uncharacterized protein</fullName>
    </submittedName>
</protein>
<feature type="compositionally biased region" description="Basic and acidic residues" evidence="1">
    <location>
        <begin position="666"/>
        <end position="678"/>
    </location>
</feature>
<feature type="region of interest" description="Disordered" evidence="1">
    <location>
        <begin position="724"/>
        <end position="808"/>
    </location>
</feature>
<feature type="compositionally biased region" description="Low complexity" evidence="1">
    <location>
        <begin position="781"/>
        <end position="790"/>
    </location>
</feature>
<feature type="compositionally biased region" description="Basic and acidic residues" evidence="1">
    <location>
        <begin position="759"/>
        <end position="768"/>
    </location>
</feature>
<feature type="compositionally biased region" description="Pro residues" evidence="1">
    <location>
        <begin position="68"/>
        <end position="89"/>
    </location>
</feature>
<accession>A0ABP0D7W0</accession>
<evidence type="ECO:0000313" key="3">
    <source>
        <dbReference type="Proteomes" id="UP001642501"/>
    </source>
</evidence>
<sequence length="1013" mass="108048">MTADLPSFLSSGNTDFENAHDTLKTLGRSRFSKALPAPPPALEKRIPLPSSTRHSAPAEPLDTMHSLPPLPPVQPSLPILPPQPPPPPSKTTLPVLPLSALPQAVPSGAIRRRPVASSVSATGSNSDESGLGSKTKPPHVPAAATSATVLPTVSSLPRLPDLPSFNSFSSLGDLPEKDAASPSAPTVLPELPEILSVAQDTNGSLTSETTSQTSTHRPSFSPSPTEDPHTSRAASISSILSAYSEMSAVPLGLSSSNSEATVSTNASSAGVFTSPLRPLLGDKSQQAFDEYQRSFGLKLDEDTHTPLSYLLDGDYADEDEIEVNEKENADEEAVVTNVASQNNSNNSDEYDPFSDACYSYKTPKIRDTTVTTVYRVEHQTTNGLNNASAPPDSISKTEAAALPPRSTSLRDPPPDFVSKTITLSTDSRKYDDSLPSLPQHSSSPVVIWENTSNKTETNLSAANLHLQSPPASPNPFPVAVTADARLDDLSRAQHQLIENRQKTQPQKQDLPPVTPAKDVTYLAYGQPLPPPQSPLPLPPSRSGLGQVKNPLPLLTTADKIAVAPSLLVPPPRSDSQAGLALTATAFPPNVSQPPFNMGASLTKIESKLKPTFKRKNLPNSAPGLPQLTKLPHTLTEQVSHTLNLQPPPSSSFQRPPTPSDGGEDPVYSKDGRTHHPRDGASVSPSIVGADGTFHSPATVVNAPLTPAASPRTLPACSTLLTTTTQPSERVFTSNTPESAASFAQQKQQLPSPPNGGLLDNREIRHSKDGVQQNRQNVSLTSVWSPVSVQPQPRPQFAPRTSSRNVSSSTVLGVLPGSVLSSKQVPATAPEHQHGDSVMSVISETGSQVTIKAAADRRQPTADDAAKQASLTSEDPPMAPGMPPYFPTGYLTDLVTPNTVFAAPPPSKIQFDCLQQHNDMFCDRNINYSLSCQACQTFERTERWRCKWCYLRICSSCRDSLHTHAQHSLARLIKYIEDGGGKQVTVDDVYEKDGHLAAAPSNLFASDLVAIPEN</sequence>
<organism evidence="2 3">
    <name type="scientific">Sporothrix epigloea</name>
    <dbReference type="NCBI Taxonomy" id="1892477"/>
    <lineage>
        <taxon>Eukaryota</taxon>
        <taxon>Fungi</taxon>
        <taxon>Dikarya</taxon>
        <taxon>Ascomycota</taxon>
        <taxon>Pezizomycotina</taxon>
        <taxon>Sordariomycetes</taxon>
        <taxon>Sordariomycetidae</taxon>
        <taxon>Ophiostomatales</taxon>
        <taxon>Ophiostomataceae</taxon>
        <taxon>Sporothrix</taxon>
    </lineage>
</organism>
<feature type="compositionally biased region" description="Basic and acidic residues" evidence="1">
    <location>
        <begin position="853"/>
        <end position="865"/>
    </location>
</feature>
<feature type="compositionally biased region" description="Polar residues" evidence="1">
    <location>
        <begin position="769"/>
        <end position="780"/>
    </location>
</feature>
<feature type="compositionally biased region" description="Polar residues" evidence="1">
    <location>
        <begin position="117"/>
        <end position="128"/>
    </location>
</feature>
<gene>
    <name evidence="2" type="ORF">SEPCBS57363_001010</name>
</gene>
<feature type="region of interest" description="Disordered" evidence="1">
    <location>
        <begin position="853"/>
        <end position="882"/>
    </location>
</feature>
<feature type="compositionally biased region" description="Pro residues" evidence="1">
    <location>
        <begin position="527"/>
        <end position="539"/>
    </location>
</feature>
<dbReference type="Proteomes" id="UP001642501">
    <property type="component" value="Unassembled WGS sequence"/>
</dbReference>